<accession>A0A0M6WAK3</accession>
<keyword evidence="5" id="KW-0573">Peptidoglycan synthesis</keyword>
<feature type="active site" description="Acyl-ester intermediate" evidence="7">
    <location>
        <position position="68"/>
    </location>
</feature>
<dbReference type="PANTHER" id="PTHR21581">
    <property type="entry name" value="D-ALANYL-D-ALANINE CARBOXYPEPTIDASE"/>
    <property type="match status" value="1"/>
</dbReference>
<dbReference type="Pfam" id="PF00768">
    <property type="entry name" value="Peptidase_S11"/>
    <property type="match status" value="1"/>
</dbReference>
<dbReference type="GO" id="GO:0071555">
    <property type="term" value="P:cell wall organization"/>
    <property type="evidence" value="ECO:0007669"/>
    <property type="project" value="UniProtKB-KW"/>
</dbReference>
<dbReference type="STRING" id="301302.ERS852420_01838"/>
<evidence type="ECO:0000313" key="13">
    <source>
        <dbReference type="EMBL" id="CRL31901.1"/>
    </source>
</evidence>
<keyword evidence="14" id="KW-1185">Reference proteome</keyword>
<evidence type="ECO:0000256" key="3">
    <source>
        <dbReference type="ARBA" id="ARBA00022801"/>
    </source>
</evidence>
<organism evidence="13 14">
    <name type="scientific">Roseburia faecis</name>
    <dbReference type="NCBI Taxonomy" id="301302"/>
    <lineage>
        <taxon>Bacteria</taxon>
        <taxon>Bacillati</taxon>
        <taxon>Bacillota</taxon>
        <taxon>Clostridia</taxon>
        <taxon>Lachnospirales</taxon>
        <taxon>Lachnospiraceae</taxon>
        <taxon>Roseburia</taxon>
    </lineage>
</organism>
<keyword evidence="13" id="KW-0645">Protease</keyword>
<evidence type="ECO:0000256" key="11">
    <source>
        <dbReference type="SAM" id="SignalP"/>
    </source>
</evidence>
<dbReference type="InterPro" id="IPR012338">
    <property type="entry name" value="Beta-lactam/transpept-like"/>
</dbReference>
<dbReference type="GO" id="GO:0009002">
    <property type="term" value="F:serine-type D-Ala-D-Ala carboxypeptidase activity"/>
    <property type="evidence" value="ECO:0007669"/>
    <property type="project" value="InterPro"/>
</dbReference>
<evidence type="ECO:0000259" key="12">
    <source>
        <dbReference type="Pfam" id="PF00768"/>
    </source>
</evidence>
<keyword evidence="10" id="KW-0472">Membrane</keyword>
<feature type="domain" description="Peptidase S11 D-alanyl-D-alanine carboxypeptidase A N-terminal" evidence="12">
    <location>
        <begin position="38"/>
        <end position="276"/>
    </location>
</feature>
<keyword evidence="10" id="KW-0812">Transmembrane</keyword>
<evidence type="ECO:0000256" key="5">
    <source>
        <dbReference type="ARBA" id="ARBA00022984"/>
    </source>
</evidence>
<evidence type="ECO:0000313" key="14">
    <source>
        <dbReference type="Proteomes" id="UP000049979"/>
    </source>
</evidence>
<keyword evidence="4" id="KW-0133">Cell shape</keyword>
<evidence type="ECO:0000256" key="4">
    <source>
        <dbReference type="ARBA" id="ARBA00022960"/>
    </source>
</evidence>
<evidence type="ECO:0000256" key="10">
    <source>
        <dbReference type="SAM" id="Phobius"/>
    </source>
</evidence>
<keyword evidence="2 11" id="KW-0732">Signal</keyword>
<evidence type="ECO:0000256" key="8">
    <source>
        <dbReference type="PIRSR" id="PIRSR618044-2"/>
    </source>
</evidence>
<keyword evidence="10" id="KW-1133">Transmembrane helix</keyword>
<keyword evidence="3" id="KW-0378">Hydrolase</keyword>
<dbReference type="AlphaFoldDB" id="A0A0M6WAK3"/>
<dbReference type="Proteomes" id="UP000049979">
    <property type="component" value="Unassembled WGS sequence"/>
</dbReference>
<keyword evidence="13" id="KW-0121">Carboxypeptidase</keyword>
<feature type="signal peptide" evidence="11">
    <location>
        <begin position="1"/>
        <end position="29"/>
    </location>
</feature>
<dbReference type="InterPro" id="IPR001967">
    <property type="entry name" value="Peptidase_S11_N"/>
</dbReference>
<reference evidence="14" key="1">
    <citation type="submission" date="2015-05" db="EMBL/GenBank/DDBJ databases">
        <authorList>
            <consortium name="Pathogen Informatics"/>
        </authorList>
    </citation>
    <scope>NUCLEOTIDE SEQUENCE [LARGE SCALE GENOMIC DNA]</scope>
    <source>
        <strain evidence="14">M72</strain>
    </source>
</reference>
<feature type="binding site" evidence="8">
    <location>
        <position position="246"/>
    </location>
    <ligand>
        <name>substrate</name>
    </ligand>
</feature>
<feature type="active site" description="Proton acceptor" evidence="7">
    <location>
        <position position="71"/>
    </location>
</feature>
<evidence type="ECO:0000256" key="7">
    <source>
        <dbReference type="PIRSR" id="PIRSR618044-1"/>
    </source>
</evidence>
<dbReference type="RefSeq" id="WP_055066726.1">
    <property type="nucleotide sequence ID" value="NZ_CP173697.1"/>
</dbReference>
<dbReference type="EMBL" id="CVRR01000003">
    <property type="protein sequence ID" value="CRL31901.1"/>
    <property type="molecule type" value="Genomic_DNA"/>
</dbReference>
<dbReference type="Gene3D" id="3.40.710.10">
    <property type="entry name" value="DD-peptidase/beta-lactamase superfamily"/>
    <property type="match status" value="1"/>
</dbReference>
<sequence length="465" mass="52706">MKIKKYTRVTAFFLAVCTVLLMLPLSVRADEYWPDGVKTQSKSAIVMEVNTGTVLYEKKSHEKHYPASITKIMTVLLAIENCDMDEVVTFSADAVFKNEGDTSHIARNLGEKLTMEQCLYAVMLESANECAYAVAEHVGQKLGGDYRTFIDLMNKRAKELGCTDTHFNNCNGLPDEDHWVSAYDMALISAEAYKNETFRMIAGSPSYTLPKTNKCKAEYPCHNHHKMIYPFRGDSSHLYKYCTGGKTGYTTVANNTLVSFAEKDGITLVCVVMDAATPDHYTDTRKLFDYCFENFQALNISENDAGLAKDNGKNYGVLNNSEPYVKLDEDAYIIMPKGAQFSDVSYKKTESAKGKKKVARLAYTYAGHEVGSVDIVKTGAKVKDNYYVNTDSGQKKNERVIRIDPAWLIVAGVVIVAAVVLLFLAKRAYDNFYVIRHQRKTKKNDKMRFREKKRKKYNRRKDRFF</sequence>
<evidence type="ECO:0000256" key="9">
    <source>
        <dbReference type="RuleBase" id="RU004016"/>
    </source>
</evidence>
<dbReference type="GO" id="GO:0008360">
    <property type="term" value="P:regulation of cell shape"/>
    <property type="evidence" value="ECO:0007669"/>
    <property type="project" value="UniProtKB-KW"/>
</dbReference>
<dbReference type="PRINTS" id="PR00725">
    <property type="entry name" value="DADACBPTASE1"/>
</dbReference>
<feature type="transmembrane region" description="Helical" evidence="10">
    <location>
        <begin position="406"/>
        <end position="425"/>
    </location>
</feature>
<feature type="chain" id="PRO_5005806326" evidence="11">
    <location>
        <begin position="30"/>
        <end position="465"/>
    </location>
</feature>
<dbReference type="OrthoDB" id="9791132at2"/>
<protein>
    <submittedName>
        <fullName evidence="13">Serine-type D-Ala-D-Ala carboxypeptidase</fullName>
    </submittedName>
</protein>
<name>A0A0M6WAK3_9FIRM</name>
<dbReference type="SUPFAM" id="SSF56601">
    <property type="entry name" value="beta-lactamase/transpeptidase-like"/>
    <property type="match status" value="1"/>
</dbReference>
<dbReference type="GO" id="GO:0006508">
    <property type="term" value="P:proteolysis"/>
    <property type="evidence" value="ECO:0007669"/>
    <property type="project" value="InterPro"/>
</dbReference>
<proteinExistence type="inferred from homology"/>
<comment type="similarity">
    <text evidence="1 9">Belongs to the peptidase S11 family.</text>
</comment>
<feature type="active site" evidence="7">
    <location>
        <position position="126"/>
    </location>
</feature>
<evidence type="ECO:0000256" key="2">
    <source>
        <dbReference type="ARBA" id="ARBA00022729"/>
    </source>
</evidence>
<dbReference type="GO" id="GO:0009252">
    <property type="term" value="P:peptidoglycan biosynthetic process"/>
    <property type="evidence" value="ECO:0007669"/>
    <property type="project" value="UniProtKB-KW"/>
</dbReference>
<evidence type="ECO:0000256" key="1">
    <source>
        <dbReference type="ARBA" id="ARBA00007164"/>
    </source>
</evidence>
<evidence type="ECO:0000256" key="6">
    <source>
        <dbReference type="ARBA" id="ARBA00023316"/>
    </source>
</evidence>
<dbReference type="PANTHER" id="PTHR21581:SF33">
    <property type="entry name" value="D-ALANYL-D-ALANINE CARBOXYPEPTIDASE DACB"/>
    <property type="match status" value="1"/>
</dbReference>
<keyword evidence="6" id="KW-0961">Cell wall biogenesis/degradation</keyword>
<dbReference type="InterPro" id="IPR018044">
    <property type="entry name" value="Peptidase_S11"/>
</dbReference>
<gene>
    <name evidence="13" type="ORF">M72_19021</name>
</gene>